<organism evidence="1 2">
    <name type="scientific">Rheinheimera soli</name>
    <dbReference type="NCBI Taxonomy" id="443616"/>
    <lineage>
        <taxon>Bacteria</taxon>
        <taxon>Pseudomonadati</taxon>
        <taxon>Pseudomonadota</taxon>
        <taxon>Gammaproteobacteria</taxon>
        <taxon>Chromatiales</taxon>
        <taxon>Chromatiaceae</taxon>
        <taxon>Rheinheimera</taxon>
    </lineage>
</organism>
<name>A0ABU1W4A0_9GAMM</name>
<comment type="caution">
    <text evidence="1">The sequence shown here is derived from an EMBL/GenBank/DDBJ whole genome shotgun (WGS) entry which is preliminary data.</text>
</comment>
<accession>A0ABU1W4A0</accession>
<protein>
    <submittedName>
        <fullName evidence="1">Uncharacterized protein</fullName>
    </submittedName>
</protein>
<proteinExistence type="predicted"/>
<evidence type="ECO:0000313" key="1">
    <source>
        <dbReference type="EMBL" id="MDR7122802.1"/>
    </source>
</evidence>
<reference evidence="1 2" key="1">
    <citation type="submission" date="2023-07" db="EMBL/GenBank/DDBJ databases">
        <title>Sorghum-associated microbial communities from plants grown in Nebraska, USA.</title>
        <authorList>
            <person name="Schachtman D."/>
        </authorList>
    </citation>
    <scope>NUCLEOTIDE SEQUENCE [LARGE SCALE GENOMIC DNA]</scope>
    <source>
        <strain evidence="1 2">4138</strain>
    </source>
</reference>
<gene>
    <name evidence="1" type="ORF">J2W69_003780</name>
</gene>
<evidence type="ECO:0000313" key="2">
    <source>
        <dbReference type="Proteomes" id="UP001257909"/>
    </source>
</evidence>
<dbReference type="EMBL" id="JAVDWR010000022">
    <property type="protein sequence ID" value="MDR7122802.1"/>
    <property type="molecule type" value="Genomic_DNA"/>
</dbReference>
<sequence>MNPIQNENMQWDNEQINAVVADLARLRLQVDLELVPRYPYLGTKIYPLGRCKEIRDAVFVQLQQQLPQATEPGLVLIRDQLAKGESLKKIWGALRGVYFQNAMSVGDWYLDVSNDTVNPNKPRIEVLPLATSGFAEVTSFEQFISVARTYWEVEVYRNDICPALAPYMPLLYISKSGTCWLGEATDNMLAIATKSQFSASERILLTLPAPPPKAANRWQEALAKVKHNDFLHQQGDAVEYCQAYRTKHYEQDSSIRDSAVMAYVTLPKSISLAD</sequence>
<dbReference type="Proteomes" id="UP001257909">
    <property type="component" value="Unassembled WGS sequence"/>
</dbReference>
<keyword evidence="2" id="KW-1185">Reference proteome</keyword>
<dbReference type="RefSeq" id="WP_310281333.1">
    <property type="nucleotide sequence ID" value="NZ_JAVDWR010000022.1"/>
</dbReference>